<feature type="region of interest" description="Disordered" evidence="1">
    <location>
        <begin position="355"/>
        <end position="409"/>
    </location>
</feature>
<dbReference type="VEuPathDB" id="FungiDB:TEQG_04331"/>
<reference evidence="4" key="1">
    <citation type="journal article" date="2012" name="MBio">
        <title>Comparative genome analysis of Trichophyton rubrum and related dermatophytes reveals candidate genes involved in infection.</title>
        <authorList>
            <person name="Martinez D.A."/>
            <person name="Oliver B.G."/>
            <person name="Graeser Y."/>
            <person name="Goldberg J.M."/>
            <person name="Li W."/>
            <person name="Martinez-Rossi N.M."/>
            <person name="Monod M."/>
            <person name="Shelest E."/>
            <person name="Barton R.C."/>
            <person name="Birch E."/>
            <person name="Brakhage A.A."/>
            <person name="Chen Z."/>
            <person name="Gurr S.J."/>
            <person name="Heiman D."/>
            <person name="Heitman J."/>
            <person name="Kosti I."/>
            <person name="Rossi A."/>
            <person name="Saif S."/>
            <person name="Samalova M."/>
            <person name="Saunders C.W."/>
            <person name="Shea T."/>
            <person name="Summerbell R.C."/>
            <person name="Xu J."/>
            <person name="Young S."/>
            <person name="Zeng Q."/>
            <person name="Birren B.W."/>
            <person name="Cuomo C.A."/>
            <person name="White T.C."/>
        </authorList>
    </citation>
    <scope>NUCLEOTIDE SEQUENCE [LARGE SCALE GENOMIC DNA]</scope>
    <source>
        <strain evidence="4">ATCC MYA-4606 / CBS 127.97</strain>
    </source>
</reference>
<feature type="compositionally biased region" description="Polar residues" evidence="1">
    <location>
        <begin position="21"/>
        <end position="30"/>
    </location>
</feature>
<dbReference type="SMART" id="SM00516">
    <property type="entry name" value="SEC14"/>
    <property type="match status" value="1"/>
</dbReference>
<feature type="compositionally biased region" description="Basic and acidic residues" evidence="1">
    <location>
        <begin position="384"/>
        <end position="398"/>
    </location>
</feature>
<feature type="compositionally biased region" description="Polar residues" evidence="1">
    <location>
        <begin position="1"/>
        <end position="12"/>
    </location>
</feature>
<dbReference type="Pfam" id="PF00650">
    <property type="entry name" value="CRAL_TRIO"/>
    <property type="match status" value="1"/>
</dbReference>
<dbReference type="HOGENOM" id="CLU_014001_4_0_1"/>
<keyword evidence="4" id="KW-1185">Reference proteome</keyword>
<evidence type="ECO:0000313" key="4">
    <source>
        <dbReference type="Proteomes" id="UP000009169"/>
    </source>
</evidence>
<dbReference type="SUPFAM" id="SSF46938">
    <property type="entry name" value="CRAL/TRIO N-terminal domain"/>
    <property type="match status" value="1"/>
</dbReference>
<feature type="domain" description="CRAL-TRIO" evidence="2">
    <location>
        <begin position="74"/>
        <end position="267"/>
    </location>
</feature>
<dbReference type="PANTHER" id="PTHR45657">
    <property type="entry name" value="CRAL-TRIO DOMAIN-CONTAINING PROTEIN YKL091C-RELATED"/>
    <property type="match status" value="1"/>
</dbReference>
<dbReference type="Proteomes" id="UP000009169">
    <property type="component" value="Unassembled WGS sequence"/>
</dbReference>
<dbReference type="eggNOG" id="KOG1471">
    <property type="taxonomic scope" value="Eukaryota"/>
</dbReference>
<gene>
    <name evidence="3" type="ORF">TEQG_04331</name>
</gene>
<dbReference type="Gene3D" id="3.40.525.10">
    <property type="entry name" value="CRAL-TRIO lipid binding domain"/>
    <property type="match status" value="1"/>
</dbReference>
<dbReference type="PANTHER" id="PTHR45657:SF3">
    <property type="entry name" value="TRANSPORTER, PUTATIVE (AFU_ORTHOLOGUE AFUA_5G09260)-RELATED"/>
    <property type="match status" value="1"/>
</dbReference>
<proteinExistence type="predicted"/>
<name>F2PU87_TRIEC</name>
<dbReference type="SUPFAM" id="SSF52087">
    <property type="entry name" value="CRAL/TRIO domain"/>
    <property type="match status" value="1"/>
</dbReference>
<organism evidence="3 4">
    <name type="scientific">Trichophyton equinum (strain ATCC MYA-4606 / CBS 127.97)</name>
    <name type="common">Horse ringworm fungus</name>
    <dbReference type="NCBI Taxonomy" id="559882"/>
    <lineage>
        <taxon>Eukaryota</taxon>
        <taxon>Fungi</taxon>
        <taxon>Dikarya</taxon>
        <taxon>Ascomycota</taxon>
        <taxon>Pezizomycotina</taxon>
        <taxon>Eurotiomycetes</taxon>
        <taxon>Eurotiomycetidae</taxon>
        <taxon>Onygenales</taxon>
        <taxon>Arthrodermataceae</taxon>
        <taxon>Trichophyton</taxon>
    </lineage>
</organism>
<accession>F2PU87</accession>
<feature type="compositionally biased region" description="Low complexity" evidence="1">
    <location>
        <begin position="355"/>
        <end position="365"/>
    </location>
</feature>
<dbReference type="CDD" id="cd00170">
    <property type="entry name" value="SEC14"/>
    <property type="match status" value="1"/>
</dbReference>
<dbReference type="PROSITE" id="PS50191">
    <property type="entry name" value="CRAL_TRIO"/>
    <property type="match status" value="1"/>
</dbReference>
<evidence type="ECO:0000256" key="1">
    <source>
        <dbReference type="SAM" id="MobiDB-lite"/>
    </source>
</evidence>
<dbReference type="OrthoDB" id="30289at2759"/>
<evidence type="ECO:0000313" key="3">
    <source>
        <dbReference type="EMBL" id="EGE05455.1"/>
    </source>
</evidence>
<dbReference type="InterPro" id="IPR051026">
    <property type="entry name" value="PI/PC_transfer"/>
</dbReference>
<dbReference type="InterPro" id="IPR036273">
    <property type="entry name" value="CRAL/TRIO_N_dom_sf"/>
</dbReference>
<sequence length="409" mass="45161">MSLEDTTNTAKQPPQLDKQETNQSTASAGTSDPLRFLRARRFDVNGALGQFQATEDWRRDNEINKLYENFDVDSYEEARKVYPQWTGRRDRRGIPIYVYTIKDLNSKNMTAYSSSAATTATSATHTSSKVPARLLRLFALYENMVRFVLPLSSRLSRPNPEVPIVNTTNIVDITGVGLKQFWNLKGHMQDASTLATAHYPETLDRIFIIGAPVFFPTVWGWIKRWFDPGTTSKIFILTAAEVQKTLSSFMDEENIPKRYGGKLDWDFGDMPNLDDEARALVGSMERVGPYANQPADSEGAAAAAAADAATRKANFVKGPVVIHDDKIDIYGSVKGETRRKTLPLPVNVSVSVSASLNEKQSSSEPTEQEQEESSGTSDAATVELSKDLEKAALSRSENEPPTASVAAHA</sequence>
<dbReference type="EMBL" id="DS995739">
    <property type="protein sequence ID" value="EGE05455.1"/>
    <property type="molecule type" value="Genomic_DNA"/>
</dbReference>
<feature type="region of interest" description="Disordered" evidence="1">
    <location>
        <begin position="1"/>
        <end position="32"/>
    </location>
</feature>
<evidence type="ECO:0000259" key="2">
    <source>
        <dbReference type="PROSITE" id="PS50191"/>
    </source>
</evidence>
<protein>
    <submittedName>
        <fullName evidence="3">Phosphatidylinositol transporter</fullName>
    </submittedName>
</protein>
<dbReference type="InterPro" id="IPR036865">
    <property type="entry name" value="CRAL-TRIO_dom_sf"/>
</dbReference>
<dbReference type="Gene3D" id="1.10.8.20">
    <property type="entry name" value="N-terminal domain of phosphatidylinositol transfer protein sec14p"/>
    <property type="match status" value="1"/>
</dbReference>
<dbReference type="AlphaFoldDB" id="F2PU87"/>
<dbReference type="InterPro" id="IPR001251">
    <property type="entry name" value="CRAL-TRIO_dom"/>
</dbReference>